<comment type="caution">
    <text evidence="1">The sequence shown here is derived from an EMBL/GenBank/DDBJ whole genome shotgun (WGS) entry which is preliminary data.</text>
</comment>
<dbReference type="EMBL" id="LXQA010872330">
    <property type="protein sequence ID" value="MCI74978.1"/>
    <property type="molecule type" value="Genomic_DNA"/>
</dbReference>
<proteinExistence type="predicted"/>
<dbReference type="Proteomes" id="UP000265520">
    <property type="component" value="Unassembled WGS sequence"/>
</dbReference>
<evidence type="ECO:0000313" key="1">
    <source>
        <dbReference type="EMBL" id="MCI74978.1"/>
    </source>
</evidence>
<sequence>DEWPETKCFVLDYGGRSEGGGGAARPPSSFLTFLLPFQGS</sequence>
<name>A0A392UQ43_9FABA</name>
<protein>
    <submittedName>
        <fullName evidence="1">Uncharacterized protein</fullName>
    </submittedName>
</protein>
<accession>A0A392UQ43</accession>
<feature type="non-terminal residue" evidence="1">
    <location>
        <position position="1"/>
    </location>
</feature>
<evidence type="ECO:0000313" key="2">
    <source>
        <dbReference type="Proteomes" id="UP000265520"/>
    </source>
</evidence>
<organism evidence="1 2">
    <name type="scientific">Trifolium medium</name>
    <dbReference type="NCBI Taxonomy" id="97028"/>
    <lineage>
        <taxon>Eukaryota</taxon>
        <taxon>Viridiplantae</taxon>
        <taxon>Streptophyta</taxon>
        <taxon>Embryophyta</taxon>
        <taxon>Tracheophyta</taxon>
        <taxon>Spermatophyta</taxon>
        <taxon>Magnoliopsida</taxon>
        <taxon>eudicotyledons</taxon>
        <taxon>Gunneridae</taxon>
        <taxon>Pentapetalae</taxon>
        <taxon>rosids</taxon>
        <taxon>fabids</taxon>
        <taxon>Fabales</taxon>
        <taxon>Fabaceae</taxon>
        <taxon>Papilionoideae</taxon>
        <taxon>50 kb inversion clade</taxon>
        <taxon>NPAAA clade</taxon>
        <taxon>Hologalegina</taxon>
        <taxon>IRL clade</taxon>
        <taxon>Trifolieae</taxon>
        <taxon>Trifolium</taxon>
    </lineage>
</organism>
<dbReference type="AlphaFoldDB" id="A0A392UQ43"/>
<keyword evidence="2" id="KW-1185">Reference proteome</keyword>
<reference evidence="1 2" key="1">
    <citation type="journal article" date="2018" name="Front. Plant Sci.">
        <title>Red Clover (Trifolium pratense) and Zigzag Clover (T. medium) - A Picture of Genomic Similarities and Differences.</title>
        <authorList>
            <person name="Dluhosova J."/>
            <person name="Istvanek J."/>
            <person name="Nedelnik J."/>
            <person name="Repkova J."/>
        </authorList>
    </citation>
    <scope>NUCLEOTIDE SEQUENCE [LARGE SCALE GENOMIC DNA]</scope>
    <source>
        <strain evidence="2">cv. 10/8</strain>
        <tissue evidence="1">Leaf</tissue>
    </source>
</reference>